<comment type="caution">
    <text evidence="2">The sequence shown here is derived from an EMBL/GenBank/DDBJ whole genome shotgun (WGS) entry which is preliminary data.</text>
</comment>
<proteinExistence type="predicted"/>
<dbReference type="GO" id="GO:0016538">
    <property type="term" value="F:cyclin-dependent protein serine/threonine kinase regulator activity"/>
    <property type="evidence" value="ECO:0007669"/>
    <property type="project" value="TreeGrafter"/>
</dbReference>
<accession>A0A1F5LNU6</accession>
<feature type="compositionally biased region" description="Polar residues" evidence="1">
    <location>
        <begin position="696"/>
        <end position="707"/>
    </location>
</feature>
<sequence length="873" mass="96492">MGDTLTDSILSILKERDILAKRDAIKSAFDGASGDTEWAVKHLRPDTLLSKEELALYSRLEASGALQPFLRNPDLPATRPILEDDLRNAIESLETSTATVQKQTETLKFQCDILSKQLGLANNLEQQRNRDVARLRKKHEGGRQDITRAASELSDELEANFRNAIDKSGTESKRILASLSTRLKQDDKTLAGLETLVSGIKYRGNDASTVTRTNDLSAMLADYVAEEIRYRLDRLYLEAVQAGGTVAKAPAGETIAALEEELESLYPEIGILAEMSVRQQFNEPILREIQNEHGKLRVASQESLEQALDTLIEMTLSKQDFTKYMADRLSSSVLLDQLAALYQSEAGEVVTQPSSRRDSLRRRSLQPGLLLAAKAPVAPTIDQPALGSILRRVGVIPESLLRPKGNGGNGGVSELHEKQFQMSETLGSLKGAVDSPLVDHLSPSDSASQLLQSALTASCHYEISLRRSPEEQGISDLETEIMRLQSGVQGLNMDVLHQRDKVQDKMDYRAHRYGISRPRRYRYYTSLGFDSSDHWSPSPSPPNFSHESADEFLARGKRFQNEISNWGAIIHKAQVHSFARIPNPRRLRLRAMNVLAKMAAVTQTECMPDDTDADADGHVNVDVDVNATARRALAMLKLDSPDSSGIGDRADHPAADSPRNDAAAVFDISPEAAVHLLCLNIEKLGAQYADKPTGTDELNSHSSTPLESETPVGEGHLEVQSFGLHVNDPKDTPNPARATEEAVQLAILAKKFLSKKVPAFPLKEYLLRLHKYCPMSTAVYLAASVYISKMTLDENLLRVLPRNVHRLVLAGIWVASKALEDLKYSHSRVAKVGGVSEQELSKLEISFCFLANFELRVDAQMLLNEALRFKSLE</sequence>
<dbReference type="PANTHER" id="PTHR15615:SF32">
    <property type="entry name" value="PROTEIN KINASE COMPLEX COMPONENT, PUTATIVE (AFU_ORTHOLOGUE AFUA_2G07660)-RELATED"/>
    <property type="match status" value="1"/>
</dbReference>
<dbReference type="GO" id="GO:0000307">
    <property type="term" value="C:cyclin-dependent protein kinase holoenzyme complex"/>
    <property type="evidence" value="ECO:0007669"/>
    <property type="project" value="TreeGrafter"/>
</dbReference>
<dbReference type="Pfam" id="PF08613">
    <property type="entry name" value="Cyclin"/>
    <property type="match status" value="1"/>
</dbReference>
<dbReference type="EMBL" id="LXJU01000005">
    <property type="protein sequence ID" value="OGE54700.1"/>
    <property type="molecule type" value="Genomic_DNA"/>
</dbReference>
<evidence type="ECO:0000256" key="1">
    <source>
        <dbReference type="SAM" id="MobiDB-lite"/>
    </source>
</evidence>
<feature type="region of interest" description="Disordered" evidence="1">
    <location>
        <begin position="639"/>
        <end position="659"/>
    </location>
</feature>
<keyword evidence="3" id="KW-1185">Reference proteome</keyword>
<dbReference type="STRING" id="1835702.A0A1F5LNU6"/>
<organism evidence="2 3">
    <name type="scientific">Penicillium arizonense</name>
    <dbReference type="NCBI Taxonomy" id="1835702"/>
    <lineage>
        <taxon>Eukaryota</taxon>
        <taxon>Fungi</taxon>
        <taxon>Dikarya</taxon>
        <taxon>Ascomycota</taxon>
        <taxon>Pezizomycotina</taxon>
        <taxon>Eurotiomycetes</taxon>
        <taxon>Eurotiomycetidae</taxon>
        <taxon>Eurotiales</taxon>
        <taxon>Aspergillaceae</taxon>
        <taxon>Penicillium</taxon>
    </lineage>
</organism>
<gene>
    <name evidence="2" type="ORF">PENARI_c005G04644</name>
</gene>
<dbReference type="AlphaFoldDB" id="A0A1F5LNU6"/>
<dbReference type="RefSeq" id="XP_022490133.1">
    <property type="nucleotide sequence ID" value="XM_022629722.1"/>
</dbReference>
<name>A0A1F5LNU6_PENAI</name>
<dbReference type="GO" id="GO:0019901">
    <property type="term" value="F:protein kinase binding"/>
    <property type="evidence" value="ECO:0007669"/>
    <property type="project" value="InterPro"/>
</dbReference>
<dbReference type="GeneID" id="34574456"/>
<evidence type="ECO:0000313" key="2">
    <source>
        <dbReference type="EMBL" id="OGE54700.1"/>
    </source>
</evidence>
<dbReference type="GO" id="GO:0005634">
    <property type="term" value="C:nucleus"/>
    <property type="evidence" value="ECO:0007669"/>
    <property type="project" value="TreeGrafter"/>
</dbReference>
<evidence type="ECO:0000313" key="3">
    <source>
        <dbReference type="Proteomes" id="UP000177622"/>
    </source>
</evidence>
<reference evidence="2 3" key="1">
    <citation type="journal article" date="2016" name="Sci. Rep.">
        <title>Penicillium arizonense, a new, genome sequenced fungal species, reveals a high chemical diversity in secreted metabolites.</title>
        <authorList>
            <person name="Grijseels S."/>
            <person name="Nielsen J.C."/>
            <person name="Randelovic M."/>
            <person name="Nielsen J."/>
            <person name="Nielsen K.F."/>
            <person name="Workman M."/>
            <person name="Frisvad J.C."/>
        </authorList>
    </citation>
    <scope>NUCLEOTIDE SEQUENCE [LARGE SCALE GENOMIC DNA]</scope>
    <source>
        <strain evidence="2 3">CBS 141311</strain>
    </source>
</reference>
<protein>
    <submittedName>
        <fullName evidence="2">Uncharacterized protein</fullName>
    </submittedName>
</protein>
<dbReference type="Gene3D" id="1.10.472.10">
    <property type="entry name" value="Cyclin-like"/>
    <property type="match status" value="1"/>
</dbReference>
<dbReference type="PANTHER" id="PTHR15615">
    <property type="match status" value="1"/>
</dbReference>
<dbReference type="OrthoDB" id="5314201at2759"/>
<dbReference type="CDD" id="cd20558">
    <property type="entry name" value="CYCLIN_ScPCL7-like"/>
    <property type="match status" value="1"/>
</dbReference>
<feature type="region of interest" description="Disordered" evidence="1">
    <location>
        <begin position="692"/>
        <end position="711"/>
    </location>
</feature>
<dbReference type="InterPro" id="IPR013922">
    <property type="entry name" value="Cyclin_PHO80-like"/>
</dbReference>
<dbReference type="Proteomes" id="UP000177622">
    <property type="component" value="Unassembled WGS sequence"/>
</dbReference>